<dbReference type="Gene3D" id="3.90.79.10">
    <property type="entry name" value="Nucleoside Triphosphate Pyrophosphohydrolase"/>
    <property type="match status" value="1"/>
</dbReference>
<protein>
    <submittedName>
        <fullName evidence="2">Nucleoside diphosphate hydrolase</fullName>
    </submittedName>
</protein>
<name>A0A976M535_THEOR</name>
<dbReference type="GO" id="GO:0005737">
    <property type="term" value="C:cytoplasm"/>
    <property type="evidence" value="ECO:0007669"/>
    <property type="project" value="TreeGrafter"/>
</dbReference>
<evidence type="ECO:0000313" key="3">
    <source>
        <dbReference type="Proteomes" id="UP000244803"/>
    </source>
</evidence>
<dbReference type="Proteomes" id="UP000244803">
    <property type="component" value="Chromosome 3"/>
</dbReference>
<dbReference type="PROSITE" id="PS51462">
    <property type="entry name" value="NUDIX"/>
    <property type="match status" value="1"/>
</dbReference>
<feature type="domain" description="Nudix hydrolase" evidence="1">
    <location>
        <begin position="41"/>
        <end position="175"/>
    </location>
</feature>
<dbReference type="OrthoDB" id="510307at2759"/>
<gene>
    <name evidence="2" type="ORF">MACJ_001870</name>
</gene>
<dbReference type="InterPro" id="IPR000086">
    <property type="entry name" value="NUDIX_hydrolase_dom"/>
</dbReference>
<dbReference type="GO" id="GO:0016787">
    <property type="term" value="F:hydrolase activity"/>
    <property type="evidence" value="ECO:0007669"/>
    <property type="project" value="UniProtKB-KW"/>
</dbReference>
<evidence type="ECO:0000313" key="2">
    <source>
        <dbReference type="EMBL" id="UKJ88626.1"/>
    </source>
</evidence>
<dbReference type="SUPFAM" id="SSF55811">
    <property type="entry name" value="Nudix"/>
    <property type="match status" value="1"/>
</dbReference>
<accession>A0A976M535</accession>
<dbReference type="AlphaFoldDB" id="A0A976M535"/>
<proteinExistence type="predicted"/>
<dbReference type="EMBL" id="CP056066">
    <property type="protein sequence ID" value="UKJ88626.1"/>
    <property type="molecule type" value="Genomic_DNA"/>
</dbReference>
<dbReference type="InterPro" id="IPR015797">
    <property type="entry name" value="NUDIX_hydrolase-like_dom_sf"/>
</dbReference>
<evidence type="ECO:0000259" key="1">
    <source>
        <dbReference type="PROSITE" id="PS51462"/>
    </source>
</evidence>
<reference evidence="2" key="1">
    <citation type="submission" date="2022-07" db="EMBL/GenBank/DDBJ databases">
        <title>Evaluation of T. orientalis genome assembly methods using nanopore sequencing and analysis of variation between genomes.</title>
        <authorList>
            <person name="Yam J."/>
            <person name="Micallef M.L."/>
            <person name="Liu M."/>
            <person name="Djordjevic S.P."/>
            <person name="Bogema D.R."/>
            <person name="Jenkins C."/>
        </authorList>
    </citation>
    <scope>NUCLEOTIDE SEQUENCE</scope>
    <source>
        <strain evidence="2">Fish Creek</strain>
    </source>
</reference>
<dbReference type="GO" id="GO:0009240">
    <property type="term" value="P:isopentenyl diphosphate biosynthetic process"/>
    <property type="evidence" value="ECO:0007669"/>
    <property type="project" value="TreeGrafter"/>
</dbReference>
<dbReference type="PANTHER" id="PTHR10885">
    <property type="entry name" value="ISOPENTENYL-DIPHOSPHATE DELTA-ISOMERASE"/>
    <property type="match status" value="1"/>
</dbReference>
<sequence>MIDKSKIDSMPNSTEVICMVDKDDKEVGSCTRKEMRLYNEWHRISSTVLLSNPEDPHIFYHIRDLSKEYCPGYVDIAFGGVVSVGESYLENALREVHEECGLPLSEDNVVEIGYFPREDELVKCHYKVFVALFNGTAEDLAPQKGEVLYIKKIPLSQVEDLLKNSPHTKSCPKILHYVKHFVSEGRMANLNEAKIKNL</sequence>
<dbReference type="Pfam" id="PF00293">
    <property type="entry name" value="NUDIX"/>
    <property type="match status" value="1"/>
</dbReference>
<dbReference type="GO" id="GO:0004452">
    <property type="term" value="F:isopentenyl-diphosphate delta-isomerase activity"/>
    <property type="evidence" value="ECO:0007669"/>
    <property type="project" value="TreeGrafter"/>
</dbReference>
<keyword evidence="2" id="KW-0378">Hydrolase</keyword>
<dbReference type="PANTHER" id="PTHR10885:SF0">
    <property type="entry name" value="ISOPENTENYL-DIPHOSPHATE DELTA-ISOMERASE"/>
    <property type="match status" value="1"/>
</dbReference>
<organism evidence="2 3">
    <name type="scientific">Theileria orientalis</name>
    <dbReference type="NCBI Taxonomy" id="68886"/>
    <lineage>
        <taxon>Eukaryota</taxon>
        <taxon>Sar</taxon>
        <taxon>Alveolata</taxon>
        <taxon>Apicomplexa</taxon>
        <taxon>Aconoidasida</taxon>
        <taxon>Piroplasmida</taxon>
        <taxon>Theileriidae</taxon>
        <taxon>Theileria</taxon>
    </lineage>
</organism>